<comment type="subcellular location">
    <subcellularLocation>
        <location evidence="1">Cytoplasm</location>
    </subcellularLocation>
</comment>
<keyword evidence="4" id="KW-0963">Cytoplasm</keyword>
<evidence type="ECO:0000256" key="4">
    <source>
        <dbReference type="ARBA" id="ARBA00022490"/>
    </source>
</evidence>
<evidence type="ECO:0000256" key="5">
    <source>
        <dbReference type="ARBA" id="ARBA00022694"/>
    </source>
</evidence>
<dbReference type="Gene3D" id="3.40.50.300">
    <property type="entry name" value="P-loop containing nucleotide triphosphate hydrolases"/>
    <property type="match status" value="1"/>
</dbReference>
<keyword evidence="8" id="KW-0067">ATP-binding</keyword>
<evidence type="ECO:0000256" key="3">
    <source>
        <dbReference type="ARBA" id="ARBA00019010"/>
    </source>
</evidence>
<evidence type="ECO:0000256" key="8">
    <source>
        <dbReference type="ARBA" id="ARBA00022840"/>
    </source>
</evidence>
<name>A0ABX0GRA4_9ACTN</name>
<gene>
    <name evidence="12" type="primary">tsaE</name>
    <name evidence="12" type="ORF">G9H71_06270</name>
</gene>
<keyword evidence="6" id="KW-0479">Metal-binding</keyword>
<organism evidence="12 13">
    <name type="scientific">Motilibacter deserti</name>
    <dbReference type="NCBI Taxonomy" id="2714956"/>
    <lineage>
        <taxon>Bacteria</taxon>
        <taxon>Bacillati</taxon>
        <taxon>Actinomycetota</taxon>
        <taxon>Actinomycetes</taxon>
        <taxon>Motilibacterales</taxon>
        <taxon>Motilibacteraceae</taxon>
        <taxon>Motilibacter</taxon>
    </lineage>
</organism>
<keyword evidence="13" id="KW-1185">Reference proteome</keyword>
<comment type="similarity">
    <text evidence="2">Belongs to the TsaE family.</text>
</comment>
<dbReference type="Proteomes" id="UP000800981">
    <property type="component" value="Unassembled WGS sequence"/>
</dbReference>
<dbReference type="InterPro" id="IPR003442">
    <property type="entry name" value="T6A_TsaE"/>
</dbReference>
<keyword evidence="5" id="KW-0819">tRNA processing</keyword>
<dbReference type="InterPro" id="IPR027417">
    <property type="entry name" value="P-loop_NTPase"/>
</dbReference>
<sequence length="161" mass="16997">MTYAVAGRAGTTELAARLAPELRAGDVLLLRGTLGSGKTAFVQDLSAALGYEGPVTSPTFTLANFYECPGLTVLHVDAYRLDSVAEFRDLGLVDYAERSVTVVEWGDLVAEDYPGHLLVEVALVPDSEEARVFTLSGGSPRWAALLDGLAALPGSELRVTG</sequence>
<evidence type="ECO:0000256" key="10">
    <source>
        <dbReference type="ARBA" id="ARBA00024908"/>
    </source>
</evidence>
<evidence type="ECO:0000256" key="9">
    <source>
        <dbReference type="ARBA" id="ARBA00022842"/>
    </source>
</evidence>
<evidence type="ECO:0000256" key="7">
    <source>
        <dbReference type="ARBA" id="ARBA00022741"/>
    </source>
</evidence>
<evidence type="ECO:0000256" key="2">
    <source>
        <dbReference type="ARBA" id="ARBA00007599"/>
    </source>
</evidence>
<evidence type="ECO:0000256" key="11">
    <source>
        <dbReference type="ARBA" id="ARBA00032441"/>
    </source>
</evidence>
<keyword evidence="7" id="KW-0547">Nucleotide-binding</keyword>
<comment type="caution">
    <text evidence="12">The sequence shown here is derived from an EMBL/GenBank/DDBJ whole genome shotgun (WGS) entry which is preliminary data.</text>
</comment>
<evidence type="ECO:0000256" key="6">
    <source>
        <dbReference type="ARBA" id="ARBA00022723"/>
    </source>
</evidence>
<evidence type="ECO:0000256" key="1">
    <source>
        <dbReference type="ARBA" id="ARBA00004496"/>
    </source>
</evidence>
<keyword evidence="9" id="KW-0460">Magnesium</keyword>
<dbReference type="PANTHER" id="PTHR33540">
    <property type="entry name" value="TRNA THREONYLCARBAMOYLADENOSINE BIOSYNTHESIS PROTEIN TSAE"/>
    <property type="match status" value="1"/>
</dbReference>
<reference evidence="12 13" key="1">
    <citation type="submission" date="2020-03" db="EMBL/GenBank/DDBJ databases">
        <title>Two novel Motilibacter sp.</title>
        <authorList>
            <person name="Liu S."/>
        </authorList>
    </citation>
    <scope>NUCLEOTIDE SEQUENCE [LARGE SCALE GENOMIC DNA]</scope>
    <source>
        <strain evidence="12 13">E257</strain>
    </source>
</reference>
<protein>
    <recommendedName>
        <fullName evidence="3">tRNA threonylcarbamoyladenosine biosynthesis protein TsaE</fullName>
    </recommendedName>
    <alternativeName>
        <fullName evidence="11">t(6)A37 threonylcarbamoyladenosine biosynthesis protein TsaE</fullName>
    </alternativeName>
</protein>
<comment type="function">
    <text evidence="10">Required for the formation of a threonylcarbamoyl group on adenosine at position 37 (t(6)A37) in tRNAs that read codons beginning with adenine. Is involved in the transfer of the threonylcarbamoyl moiety of threonylcarbamoyl-AMP (TC-AMP) to the N6 group of A37, together with TsaD and TsaB. TsaE seems to play an indirect role in the t(6)A biosynthesis pathway, possibly in regulating the core enzymatic function of TsaD.</text>
</comment>
<dbReference type="EMBL" id="JAANNP010000002">
    <property type="protein sequence ID" value="NHC13384.1"/>
    <property type="molecule type" value="Genomic_DNA"/>
</dbReference>
<proteinExistence type="inferred from homology"/>
<dbReference type="SUPFAM" id="SSF52540">
    <property type="entry name" value="P-loop containing nucleoside triphosphate hydrolases"/>
    <property type="match status" value="1"/>
</dbReference>
<accession>A0ABX0GRA4</accession>
<dbReference type="PANTHER" id="PTHR33540:SF2">
    <property type="entry name" value="TRNA THREONYLCARBAMOYLADENOSINE BIOSYNTHESIS PROTEIN TSAE"/>
    <property type="match status" value="1"/>
</dbReference>
<dbReference type="Pfam" id="PF02367">
    <property type="entry name" value="TsaE"/>
    <property type="match status" value="1"/>
</dbReference>
<dbReference type="NCBIfam" id="TIGR00150">
    <property type="entry name" value="T6A_YjeE"/>
    <property type="match status" value="1"/>
</dbReference>
<evidence type="ECO:0000313" key="13">
    <source>
        <dbReference type="Proteomes" id="UP000800981"/>
    </source>
</evidence>
<evidence type="ECO:0000313" key="12">
    <source>
        <dbReference type="EMBL" id="NHC13384.1"/>
    </source>
</evidence>